<dbReference type="AlphaFoldDB" id="A0A017T1A7"/>
<proteinExistence type="predicted"/>
<dbReference type="STRING" id="1192034.CAP_7280"/>
<reference evidence="1 2" key="1">
    <citation type="submission" date="2013-05" db="EMBL/GenBank/DDBJ databases">
        <title>Genome assembly of Chondromyces apiculatus DSM 436.</title>
        <authorList>
            <person name="Sharma G."/>
            <person name="Khatri I."/>
            <person name="Kaur C."/>
            <person name="Mayilraj S."/>
            <person name="Subramanian S."/>
        </authorList>
    </citation>
    <scope>NUCLEOTIDE SEQUENCE [LARGE SCALE GENOMIC DNA]</scope>
    <source>
        <strain evidence="1 2">DSM 436</strain>
    </source>
</reference>
<protein>
    <submittedName>
        <fullName evidence="1">Uncharacterized protein</fullName>
    </submittedName>
</protein>
<dbReference type="Proteomes" id="UP000019678">
    <property type="component" value="Unassembled WGS sequence"/>
</dbReference>
<dbReference type="EMBL" id="ASRX01000062">
    <property type="protein sequence ID" value="EYF02351.1"/>
    <property type="molecule type" value="Genomic_DNA"/>
</dbReference>
<keyword evidence="2" id="KW-1185">Reference proteome</keyword>
<accession>A0A017T1A7</accession>
<gene>
    <name evidence="1" type="ORF">CAP_7280</name>
</gene>
<evidence type="ECO:0000313" key="2">
    <source>
        <dbReference type="Proteomes" id="UP000019678"/>
    </source>
</evidence>
<sequence>MQDSSARGLTRVMACPARAALGDHGAIATSRGGAVRVNLR</sequence>
<comment type="caution">
    <text evidence="1">The sequence shown here is derived from an EMBL/GenBank/DDBJ whole genome shotgun (WGS) entry which is preliminary data.</text>
</comment>
<evidence type="ECO:0000313" key="1">
    <source>
        <dbReference type="EMBL" id="EYF02351.1"/>
    </source>
</evidence>
<name>A0A017T1A7_9BACT</name>
<organism evidence="1 2">
    <name type="scientific">Chondromyces apiculatus DSM 436</name>
    <dbReference type="NCBI Taxonomy" id="1192034"/>
    <lineage>
        <taxon>Bacteria</taxon>
        <taxon>Pseudomonadati</taxon>
        <taxon>Myxococcota</taxon>
        <taxon>Polyangia</taxon>
        <taxon>Polyangiales</taxon>
        <taxon>Polyangiaceae</taxon>
        <taxon>Chondromyces</taxon>
    </lineage>
</organism>